<dbReference type="RefSeq" id="WP_185691415.1">
    <property type="nucleotide sequence ID" value="NZ_JACHVA010000033.1"/>
</dbReference>
<name>A0A7X1AXL0_9BACT</name>
<protein>
    <submittedName>
        <fullName evidence="1">Uncharacterized protein</fullName>
    </submittedName>
</protein>
<dbReference type="EMBL" id="JACHVA010000033">
    <property type="protein sequence ID" value="MBC2600675.1"/>
    <property type="molecule type" value="Genomic_DNA"/>
</dbReference>
<comment type="caution">
    <text evidence="1">The sequence shown here is derived from an EMBL/GenBank/DDBJ whole genome shotgun (WGS) entry which is preliminary data.</text>
</comment>
<gene>
    <name evidence="1" type="ORF">H5P30_02650</name>
</gene>
<dbReference type="Proteomes" id="UP000525652">
    <property type="component" value="Unassembled WGS sequence"/>
</dbReference>
<evidence type="ECO:0000313" key="2">
    <source>
        <dbReference type="Proteomes" id="UP000525652"/>
    </source>
</evidence>
<dbReference type="AlphaFoldDB" id="A0A7X1AXL0"/>
<proteinExistence type="predicted"/>
<dbReference type="Gene3D" id="1.10.1740.10">
    <property type="match status" value="1"/>
</dbReference>
<sequence>MNSDIRRSYTRARSGSEEDYLAVIKRYEALVFGYFRVSAPLQVTEAMNATQQVFFRLWEDLGSYSKIGEFEAALVETLVSRDLGAGLLSPDPRIAALGQLSAQDRVIALAVEIGNWSVESAAKAFGVSRSVMARDLLRIRCDLIGLHFINLTEDEKKVLREVSTHLCRDLSKKQRQKMAEATCRSPELRDFKARCLEKRCEMVELWLDFRLTPEEQAWLLEGILDLIRREREKKAALRSHGLRWMLPLRRRKKALLN</sequence>
<evidence type="ECO:0000313" key="1">
    <source>
        <dbReference type="EMBL" id="MBC2600675.1"/>
    </source>
</evidence>
<keyword evidence="2" id="KW-1185">Reference proteome</keyword>
<organism evidence="1 2">
    <name type="scientific">Puniceicoccus vermicola</name>
    <dbReference type="NCBI Taxonomy" id="388746"/>
    <lineage>
        <taxon>Bacteria</taxon>
        <taxon>Pseudomonadati</taxon>
        <taxon>Verrucomicrobiota</taxon>
        <taxon>Opitutia</taxon>
        <taxon>Puniceicoccales</taxon>
        <taxon>Puniceicoccaceae</taxon>
        <taxon>Puniceicoccus</taxon>
    </lineage>
</organism>
<reference evidence="1 2" key="1">
    <citation type="submission" date="2020-07" db="EMBL/GenBank/DDBJ databases">
        <authorList>
            <person name="Feng X."/>
        </authorList>
    </citation>
    <scope>NUCLEOTIDE SEQUENCE [LARGE SCALE GENOMIC DNA]</scope>
    <source>
        <strain evidence="1 2">JCM14086</strain>
    </source>
</reference>
<accession>A0A7X1AXL0</accession>